<evidence type="ECO:0000256" key="3">
    <source>
        <dbReference type="ARBA" id="ARBA00022448"/>
    </source>
</evidence>
<evidence type="ECO:0000256" key="2">
    <source>
        <dbReference type="ARBA" id="ARBA00010742"/>
    </source>
</evidence>
<evidence type="ECO:0000256" key="7">
    <source>
        <dbReference type="SAM" id="SignalP"/>
    </source>
</evidence>
<evidence type="ECO:0000313" key="9">
    <source>
        <dbReference type="EMBL" id="QIO06948.1"/>
    </source>
</evidence>
<evidence type="ECO:0000256" key="1">
    <source>
        <dbReference type="ARBA" id="ARBA00004418"/>
    </source>
</evidence>
<dbReference type="InterPro" id="IPR010067">
    <property type="entry name" value="ABC_SsuA_sub-bd"/>
</dbReference>
<keyword evidence="4 7" id="KW-0732">Signal</keyword>
<dbReference type="GO" id="GO:0042626">
    <property type="term" value="F:ATPase-coupled transmembrane transporter activity"/>
    <property type="evidence" value="ECO:0007669"/>
    <property type="project" value="InterPro"/>
</dbReference>
<dbReference type="Proteomes" id="UP000502297">
    <property type="component" value="Chromosome"/>
</dbReference>
<comment type="function">
    <text evidence="5">Part of a binding-protein-dependent transport system for aliphatic sulfonates. Putative binding protein.</text>
</comment>
<dbReference type="AlphaFoldDB" id="A0A6G8RYR8"/>
<sequence>MKKVFAAAVTLGLSLSLISCTKTENVESEKQDSEKPTEALKTFNIGYQKAALKFIVAKKNKSFEQAFPETKVEWKEFPAGPQTLEALNVGAIDVGYTGDTPVIFALSANKPIKYLGYEINSKNAHSLLLPKDSPIKDVKELKGKRIAVTQGSSAHFFLSQVLDQAQLTWQDIQPIWLTPADARAAIDKKSVDAWAIWDPYASAASLKGDTRVLTDATHVPPAYSFYSSTDNFLQSHPAEAKKFIETLNETDAWINAHPDETAQILAESTGIELEVAKLVIEKRRNPAQVNLLNAETVDAQQKIADLFFNLKLIPNAVQIKDNFWNGQ</sequence>
<keyword evidence="10" id="KW-1185">Reference proteome</keyword>
<evidence type="ECO:0000256" key="6">
    <source>
        <dbReference type="ARBA" id="ARBA00070228"/>
    </source>
</evidence>
<evidence type="ECO:0000256" key="4">
    <source>
        <dbReference type="ARBA" id="ARBA00022729"/>
    </source>
</evidence>
<dbReference type="SMART" id="SM00062">
    <property type="entry name" value="PBPb"/>
    <property type="match status" value="1"/>
</dbReference>
<gene>
    <name evidence="9" type="ORF">G8E00_13860</name>
</gene>
<proteinExistence type="inferred from homology"/>
<protein>
    <recommendedName>
        <fullName evidence="6">Putative aliphatic sulfonates-binding protein</fullName>
    </recommendedName>
</protein>
<dbReference type="RefSeq" id="WP_166225511.1">
    <property type="nucleotide sequence ID" value="NZ_CP049801.1"/>
</dbReference>
<comment type="subcellular location">
    <subcellularLocation>
        <location evidence="1">Periplasm</location>
    </subcellularLocation>
</comment>
<dbReference type="KEGG" id="asha:G8E00_13860"/>
<feature type="chain" id="PRO_5026242641" description="Putative aliphatic sulfonates-binding protein" evidence="7">
    <location>
        <begin position="22"/>
        <end position="327"/>
    </location>
</feature>
<dbReference type="NCBIfam" id="TIGR01728">
    <property type="entry name" value="SsuA_fam"/>
    <property type="match status" value="1"/>
</dbReference>
<dbReference type="InterPro" id="IPR015168">
    <property type="entry name" value="SsuA/THI5"/>
</dbReference>
<dbReference type="FunFam" id="3.40.190.10:FF:000050">
    <property type="entry name" value="Sulfonate ABC transporter substrate-binding protein"/>
    <property type="match status" value="1"/>
</dbReference>
<dbReference type="PANTHER" id="PTHR30024:SF42">
    <property type="entry name" value="ALIPHATIC SULFONATES-BINDING PROTEIN-RELATED"/>
    <property type="match status" value="1"/>
</dbReference>
<dbReference type="SUPFAM" id="SSF53850">
    <property type="entry name" value="Periplasmic binding protein-like II"/>
    <property type="match status" value="1"/>
</dbReference>
<keyword evidence="3" id="KW-0813">Transport</keyword>
<dbReference type="Pfam" id="PF09084">
    <property type="entry name" value="NMT1"/>
    <property type="match status" value="1"/>
</dbReference>
<comment type="similarity">
    <text evidence="2">Belongs to the bacterial solute-binding protein SsuA/TauA family.</text>
</comment>
<name>A0A6G8RYR8_9GAMM</name>
<dbReference type="PANTHER" id="PTHR30024">
    <property type="entry name" value="ALIPHATIC SULFONATES-BINDING PROTEIN-RELATED"/>
    <property type="match status" value="1"/>
</dbReference>
<accession>A0A6G8RYR8</accession>
<evidence type="ECO:0000259" key="8">
    <source>
        <dbReference type="SMART" id="SM00062"/>
    </source>
</evidence>
<dbReference type="GO" id="GO:0042597">
    <property type="term" value="C:periplasmic space"/>
    <property type="evidence" value="ECO:0007669"/>
    <property type="project" value="UniProtKB-SubCell"/>
</dbReference>
<dbReference type="InterPro" id="IPR001638">
    <property type="entry name" value="Solute-binding_3/MltF_N"/>
</dbReference>
<evidence type="ECO:0000256" key="5">
    <source>
        <dbReference type="ARBA" id="ARBA00055538"/>
    </source>
</evidence>
<dbReference type="NCBIfam" id="NF008588">
    <property type="entry name" value="PRK11553.1"/>
    <property type="match status" value="1"/>
</dbReference>
<organism evidence="9 10">
    <name type="scientific">Acinetobacter shaoyimingii</name>
    <dbReference type="NCBI Taxonomy" id="2715164"/>
    <lineage>
        <taxon>Bacteria</taxon>
        <taxon>Pseudomonadati</taxon>
        <taxon>Pseudomonadota</taxon>
        <taxon>Gammaproteobacteria</taxon>
        <taxon>Moraxellales</taxon>
        <taxon>Moraxellaceae</taxon>
        <taxon>Acinetobacter</taxon>
    </lineage>
</organism>
<evidence type="ECO:0000313" key="10">
    <source>
        <dbReference type="Proteomes" id="UP000502297"/>
    </source>
</evidence>
<dbReference type="GO" id="GO:0016020">
    <property type="term" value="C:membrane"/>
    <property type="evidence" value="ECO:0007669"/>
    <property type="project" value="InterPro"/>
</dbReference>
<dbReference type="PROSITE" id="PS51257">
    <property type="entry name" value="PROKAR_LIPOPROTEIN"/>
    <property type="match status" value="1"/>
</dbReference>
<feature type="domain" description="Solute-binding protein family 3/N-terminal" evidence="8">
    <location>
        <begin position="42"/>
        <end position="257"/>
    </location>
</feature>
<reference evidence="9 10" key="1">
    <citation type="submission" date="2020-03" db="EMBL/GenBank/DDBJ databases">
        <authorList>
            <person name="Zhu W."/>
        </authorList>
    </citation>
    <scope>NUCLEOTIDE SEQUENCE [LARGE SCALE GENOMIC DNA]</scope>
    <source>
        <strain evidence="9 10">323-1</strain>
    </source>
</reference>
<dbReference type="EMBL" id="CP049801">
    <property type="protein sequence ID" value="QIO06948.1"/>
    <property type="molecule type" value="Genomic_DNA"/>
</dbReference>
<dbReference type="Gene3D" id="3.40.190.10">
    <property type="entry name" value="Periplasmic binding protein-like II"/>
    <property type="match status" value="2"/>
</dbReference>
<feature type="signal peptide" evidence="7">
    <location>
        <begin position="1"/>
        <end position="21"/>
    </location>
</feature>